<dbReference type="Proteomes" id="UP000004682">
    <property type="component" value="Unassembled WGS sequence"/>
</dbReference>
<sequence>MEPTMLEDLISWSLAFLRIPPEQRQEKWIDRCAKRYEERGGVDSKTAHAFALACWENRMDDRDSPEDAADDDMSYWENDGA</sequence>
<name>A0ABN0G144_9BURK</name>
<accession>A0ABN0G144</accession>
<evidence type="ECO:0000313" key="3">
    <source>
        <dbReference type="Proteomes" id="UP000004682"/>
    </source>
</evidence>
<dbReference type="EMBL" id="JH692065">
    <property type="protein sequence ID" value="EIP85883.1"/>
    <property type="molecule type" value="Genomic_DNA"/>
</dbReference>
<feature type="region of interest" description="Disordered" evidence="1">
    <location>
        <begin position="60"/>
        <end position="81"/>
    </location>
</feature>
<organism evidence="2 3">
    <name type="scientific">Burkholderia humptydooensis MSMB43</name>
    <dbReference type="NCBI Taxonomy" id="441157"/>
    <lineage>
        <taxon>Bacteria</taxon>
        <taxon>Pseudomonadati</taxon>
        <taxon>Pseudomonadota</taxon>
        <taxon>Betaproteobacteria</taxon>
        <taxon>Burkholderiales</taxon>
        <taxon>Burkholderiaceae</taxon>
        <taxon>Burkholderia</taxon>
        <taxon>pseudomallei group</taxon>
    </lineage>
</organism>
<evidence type="ECO:0000313" key="2">
    <source>
        <dbReference type="EMBL" id="EIP85883.1"/>
    </source>
</evidence>
<gene>
    <name evidence="2" type="ORF">A33K_16973</name>
</gene>
<evidence type="ECO:0000256" key="1">
    <source>
        <dbReference type="SAM" id="MobiDB-lite"/>
    </source>
</evidence>
<proteinExistence type="predicted"/>
<keyword evidence="3" id="KW-1185">Reference proteome</keyword>
<protein>
    <submittedName>
        <fullName evidence="2">Uncharacterized protein</fullName>
    </submittedName>
</protein>
<feature type="compositionally biased region" description="Acidic residues" evidence="1">
    <location>
        <begin position="63"/>
        <end position="81"/>
    </location>
</feature>
<reference evidence="3" key="1">
    <citation type="journal article" date="2012" name="J. Bacteriol.">
        <title>Revised Genome Sequence of Burkholderia thailandensis MSMB43 with Improved Annotation.</title>
        <authorList>
            <person name="Zhuo Y."/>
            <person name="Liu L."/>
            <person name="Wang Q."/>
            <person name="Liu X."/>
            <person name="Ren B."/>
            <person name="Liu M."/>
            <person name="Ni P."/>
            <person name="Cheng Y.Q."/>
            <person name="Zhang L."/>
        </authorList>
    </citation>
    <scope>NUCLEOTIDE SEQUENCE [LARGE SCALE GENOMIC DNA]</scope>
    <source>
        <strain evidence="3">MSMB43</strain>
    </source>
</reference>